<feature type="domain" description="Transferrin-binding protein B C-lobe/N-lobe beta-barrel" evidence="4">
    <location>
        <begin position="149"/>
        <end position="241"/>
    </location>
</feature>
<dbReference type="Gene3D" id="2.40.160.90">
    <property type="match status" value="1"/>
</dbReference>
<dbReference type="RefSeq" id="WP_237092773.1">
    <property type="nucleotide sequence ID" value="NZ_JAKKDL010000005.1"/>
</dbReference>
<comment type="subcellular location">
    <subcellularLocation>
        <location evidence="1">Cell outer membrane</location>
    </subcellularLocation>
</comment>
<protein>
    <submittedName>
        <fullName evidence="5">Transferrin-binding protein-like solute binding protein</fullName>
    </submittedName>
</protein>
<sequence length="242" mass="24328">MLKNTLIRNIAYAAITAAVLSACSSGGGSEAAPSALTPSVPDKPAATNTDQPAQNNPAKSPAGNQGFAANKEVAVSGDHKSSVITVDGHQIAVTHPFIISGRFTSINDSKAHTVASGTKFNHIRFGGQIDKVNGNTPYVFAVGDVTKDVPASGKASYVGDSVVINSNGLTDGAAKFDVDFGAKNITGSASGVALAGKINGAAFEGTKDGVAMQGNFYGPAAAELSGVFKGDNVQGAFGAKKQ</sequence>
<dbReference type="Pfam" id="PF01298">
    <property type="entry name" value="TbpB_B_D"/>
    <property type="match status" value="1"/>
</dbReference>
<comment type="caution">
    <text evidence="5">The sequence shown here is derived from an EMBL/GenBank/DDBJ whole genome shotgun (WGS) entry which is preliminary data.</text>
</comment>
<evidence type="ECO:0000256" key="2">
    <source>
        <dbReference type="SAM" id="MobiDB-lite"/>
    </source>
</evidence>
<evidence type="ECO:0000256" key="3">
    <source>
        <dbReference type="SAM" id="SignalP"/>
    </source>
</evidence>
<evidence type="ECO:0000313" key="5">
    <source>
        <dbReference type="EMBL" id="MCF7529787.1"/>
    </source>
</evidence>
<dbReference type="InterPro" id="IPR001677">
    <property type="entry name" value="TbpB_B_D"/>
</dbReference>
<proteinExistence type="predicted"/>
<dbReference type="EMBL" id="JAKKDL010000005">
    <property type="protein sequence ID" value="MCF7529787.1"/>
    <property type="molecule type" value="Genomic_DNA"/>
</dbReference>
<evidence type="ECO:0000256" key="1">
    <source>
        <dbReference type="ARBA" id="ARBA00004442"/>
    </source>
</evidence>
<dbReference type="PROSITE" id="PS51257">
    <property type="entry name" value="PROKAR_LIPOPROTEIN"/>
    <property type="match status" value="1"/>
</dbReference>
<dbReference type="SUPFAM" id="SSF56925">
    <property type="entry name" value="OMPA-like"/>
    <property type="match status" value="1"/>
</dbReference>
<evidence type="ECO:0000259" key="4">
    <source>
        <dbReference type="Pfam" id="PF01298"/>
    </source>
</evidence>
<dbReference type="GO" id="GO:0009279">
    <property type="term" value="C:cell outer membrane"/>
    <property type="evidence" value="ECO:0007669"/>
    <property type="project" value="UniProtKB-SubCell"/>
</dbReference>
<gene>
    <name evidence="5" type="ORF">L4H06_06075</name>
</gene>
<dbReference type="AlphaFoldDB" id="A0AAW5ANP9"/>
<feature type="region of interest" description="Disordered" evidence="2">
    <location>
        <begin position="30"/>
        <end position="65"/>
    </location>
</feature>
<dbReference type="Proteomes" id="UP001201397">
    <property type="component" value="Unassembled WGS sequence"/>
</dbReference>
<evidence type="ECO:0000313" key="6">
    <source>
        <dbReference type="Proteomes" id="UP001201397"/>
    </source>
</evidence>
<dbReference type="InterPro" id="IPR011250">
    <property type="entry name" value="OMP/PagP_B-barrel"/>
</dbReference>
<reference evidence="5" key="1">
    <citation type="submission" date="2022-01" db="EMBL/GenBank/DDBJ databases">
        <title>Neisseria sp. ZJ104.</title>
        <authorList>
            <person name="Yang C."/>
        </authorList>
    </citation>
    <scope>NUCLEOTIDE SEQUENCE</scope>
    <source>
        <strain evidence="5">ZJ104</strain>
    </source>
</reference>
<name>A0AAW5ANP9_9NEIS</name>
<feature type="compositionally biased region" description="Polar residues" evidence="2">
    <location>
        <begin position="46"/>
        <end position="58"/>
    </location>
</feature>
<feature type="chain" id="PRO_5043487397" evidence="3">
    <location>
        <begin position="32"/>
        <end position="242"/>
    </location>
</feature>
<feature type="signal peptide" evidence="3">
    <location>
        <begin position="1"/>
        <end position="31"/>
    </location>
</feature>
<organism evidence="5 6">
    <name type="scientific">Neisseria lisongii</name>
    <dbReference type="NCBI Taxonomy" id="2912188"/>
    <lineage>
        <taxon>Bacteria</taxon>
        <taxon>Pseudomonadati</taxon>
        <taxon>Pseudomonadota</taxon>
        <taxon>Betaproteobacteria</taxon>
        <taxon>Neisseriales</taxon>
        <taxon>Neisseriaceae</taxon>
        <taxon>Neisseria</taxon>
    </lineage>
</organism>
<keyword evidence="3" id="KW-0732">Signal</keyword>
<accession>A0AAW5ANP9</accession>